<proteinExistence type="predicted"/>
<feature type="transmembrane region" description="Helical" evidence="2">
    <location>
        <begin position="138"/>
        <end position="161"/>
    </location>
</feature>
<reference evidence="3" key="1">
    <citation type="submission" date="2018-12" db="EMBL/GenBank/DDBJ databases">
        <title>Novel natural products biosynthetic potential of the class Ktedonobacteria.</title>
        <authorList>
            <person name="Zheng Y."/>
            <person name="Saitou A."/>
            <person name="Wang C.M."/>
            <person name="Toyoda A."/>
            <person name="Minakuchi Y."/>
            <person name="Sekiguchi Y."/>
            <person name="Ueda K."/>
            <person name="Takano H."/>
            <person name="Sakai Y."/>
            <person name="Yokota A."/>
            <person name="Yabe S."/>
        </authorList>
    </citation>
    <scope>NUCLEOTIDE SEQUENCE</scope>
    <source>
        <strain evidence="3">A3-2</strain>
    </source>
</reference>
<keyword evidence="2" id="KW-1133">Transmembrane helix</keyword>
<dbReference type="AlphaFoldDB" id="A0A455T084"/>
<keyword evidence="2" id="KW-0472">Membrane</keyword>
<dbReference type="EMBL" id="AP019377">
    <property type="protein sequence ID" value="BBH91805.1"/>
    <property type="molecule type" value="Genomic_DNA"/>
</dbReference>
<evidence type="ECO:0000256" key="2">
    <source>
        <dbReference type="SAM" id="Phobius"/>
    </source>
</evidence>
<protein>
    <recommendedName>
        <fullName evidence="4">VCBS repeat-containing protein</fullName>
    </recommendedName>
</protein>
<feature type="compositionally biased region" description="Basic and acidic residues" evidence="1">
    <location>
        <begin position="108"/>
        <end position="124"/>
    </location>
</feature>
<sequence>MPVLEATDRLTPKSVLRHRPLQSESGSERPAGAGEPVAQRASRPRPTPPDVAAAEIEEWKRADASDESLSGAVKRAQRRPSRTTTGSRPPSAAATKTPVPGEQSGQDRGGKPAPAREEKADKARQPVARRWRFQAHPLLYLGLGMLCMLLLWCLLLPLVSWGRTTLDDLRYGRPRTFQTDAFVGHNETAGIPSHFIALNLNGHIEVIELPGGDPAHARIYSGPQLYDPDADLVPVTLSFADVNGDRKPDMLLHFQSTRLVYINDGSAFRPLRPDERPAVLQYLEHHPNL</sequence>
<evidence type="ECO:0008006" key="4">
    <source>
        <dbReference type="Google" id="ProtNLM"/>
    </source>
</evidence>
<feature type="compositionally biased region" description="Basic and acidic residues" evidence="1">
    <location>
        <begin position="1"/>
        <end position="11"/>
    </location>
</feature>
<gene>
    <name evidence="3" type="ORF">KTA_00040</name>
</gene>
<organism evidence="3">
    <name type="scientific">Thermogemmatispora argillosa</name>
    <dbReference type="NCBI Taxonomy" id="2045280"/>
    <lineage>
        <taxon>Bacteria</taxon>
        <taxon>Bacillati</taxon>
        <taxon>Chloroflexota</taxon>
        <taxon>Ktedonobacteria</taxon>
        <taxon>Thermogemmatisporales</taxon>
        <taxon>Thermogemmatisporaceae</taxon>
        <taxon>Thermogemmatispora</taxon>
    </lineage>
</organism>
<keyword evidence="2" id="KW-0812">Transmembrane</keyword>
<feature type="region of interest" description="Disordered" evidence="1">
    <location>
        <begin position="1"/>
        <end position="125"/>
    </location>
</feature>
<name>A0A455T084_9CHLR</name>
<feature type="compositionally biased region" description="Low complexity" evidence="1">
    <location>
        <begin position="82"/>
        <end position="91"/>
    </location>
</feature>
<evidence type="ECO:0000313" key="3">
    <source>
        <dbReference type="EMBL" id="BBH91805.1"/>
    </source>
</evidence>
<evidence type="ECO:0000256" key="1">
    <source>
        <dbReference type="SAM" id="MobiDB-lite"/>
    </source>
</evidence>
<accession>A0A455T084</accession>